<evidence type="ECO:0000313" key="1">
    <source>
        <dbReference type="EMBL" id="TCC29689.1"/>
    </source>
</evidence>
<dbReference type="SUPFAM" id="SSF48452">
    <property type="entry name" value="TPR-like"/>
    <property type="match status" value="1"/>
</dbReference>
<accession>A0A4R0IBE1</accession>
<protein>
    <submittedName>
        <fullName evidence="1">Tat pathway signal protein</fullName>
    </submittedName>
</protein>
<dbReference type="Gene3D" id="1.25.40.10">
    <property type="entry name" value="Tetratricopeptide repeat domain"/>
    <property type="match status" value="1"/>
</dbReference>
<dbReference type="RefSeq" id="WP_131500293.1">
    <property type="nucleotide sequence ID" value="NZ_SJKC01000009.1"/>
</dbReference>
<dbReference type="AlphaFoldDB" id="A0A4R0IBE1"/>
<dbReference type="InterPro" id="IPR011990">
    <property type="entry name" value="TPR-like_helical_dom_sf"/>
</dbReference>
<organism evidence="1 2">
    <name type="scientific">Kribbella speibonae</name>
    <dbReference type="NCBI Taxonomy" id="1572660"/>
    <lineage>
        <taxon>Bacteria</taxon>
        <taxon>Bacillati</taxon>
        <taxon>Actinomycetota</taxon>
        <taxon>Actinomycetes</taxon>
        <taxon>Propionibacteriales</taxon>
        <taxon>Kribbellaceae</taxon>
        <taxon>Kribbella</taxon>
    </lineage>
</organism>
<gene>
    <name evidence="1" type="ORF">E0H92_42525</name>
</gene>
<proteinExistence type="predicted"/>
<sequence>MNERTGTSSVGPRRNSKLAAVIAEACWSHAQLARAVGRVAAESGNERLVSVGRSHVSHWVAGSTPSGDAPAILVEALSRRLGRVVTLDQIGLSGPRAPAAPDWSADTLTALADLGRGNVDIERRSVLRAAGYSVAALAVPPQAWWETMARRGAQRSARSGRLIGAGDLEAIREMAQMFTRIDQRRGGGHARTAVVQYLTSDVASALRAAHASAEIRRGLFSTAGELAYLSGWMAFDNAEHATAQKYFTVAVQLAAEADDPPLAGHVLRAMAHQAVDLGHSRHAVQLAKASLSGKRSTLASPRERALLEVVQARALAADGQGSAATKALLRAEDNLTAAGSGDDEPGRVFFFGEASLAHETACTLRDLGDLAAATTQFRRSVRTRKAATFTRTHAVTLGYLGAVQARQGAIDEACSTWSAALDAMDGVHSGRTRQTVVDMRSALSPFRARGIPAAAELDHRAARYLASAPR</sequence>
<dbReference type="EMBL" id="SJKC01000009">
    <property type="protein sequence ID" value="TCC29689.1"/>
    <property type="molecule type" value="Genomic_DNA"/>
</dbReference>
<name>A0A4R0IBE1_9ACTN</name>
<evidence type="ECO:0000313" key="2">
    <source>
        <dbReference type="Proteomes" id="UP000294225"/>
    </source>
</evidence>
<comment type="caution">
    <text evidence="1">The sequence shown here is derived from an EMBL/GenBank/DDBJ whole genome shotgun (WGS) entry which is preliminary data.</text>
</comment>
<reference evidence="1 2" key="1">
    <citation type="submission" date="2019-02" db="EMBL/GenBank/DDBJ databases">
        <title>Kribbella capetownensis sp. nov. and Kribbella speibonae sp. nov., isolated from soil.</title>
        <authorList>
            <person name="Curtis S.M."/>
            <person name="Norton I."/>
            <person name="Everest G.J."/>
            <person name="Meyers P.R."/>
        </authorList>
    </citation>
    <scope>NUCLEOTIDE SEQUENCE [LARGE SCALE GENOMIC DNA]</scope>
    <source>
        <strain evidence="1 2">YM55</strain>
    </source>
</reference>
<dbReference type="Proteomes" id="UP000294225">
    <property type="component" value="Unassembled WGS sequence"/>
</dbReference>